<keyword evidence="5" id="KW-1185">Reference proteome</keyword>
<dbReference type="SUPFAM" id="SSF56176">
    <property type="entry name" value="FAD-binding/transporter-associated domain-like"/>
    <property type="match status" value="1"/>
</dbReference>
<dbReference type="InterPro" id="IPR006094">
    <property type="entry name" value="Oxid_FAD_bind_N"/>
</dbReference>
<evidence type="ECO:0000313" key="4">
    <source>
        <dbReference type="EMBL" id="MET1474239.1"/>
    </source>
</evidence>
<dbReference type="PANTHER" id="PTHR11748">
    <property type="entry name" value="D-LACTATE DEHYDROGENASE"/>
    <property type="match status" value="1"/>
</dbReference>
<dbReference type="EMBL" id="JBEWCH010000004">
    <property type="protein sequence ID" value="MET1474239.1"/>
    <property type="molecule type" value="Genomic_DNA"/>
</dbReference>
<accession>A0ABV2C685</accession>
<protein>
    <submittedName>
        <fullName evidence="4">Glycolate oxidase subunit GlcE</fullName>
        <ecNumber evidence="4">1.1.99.14</ecNumber>
    </submittedName>
</protein>
<organism evidence="4 5">
    <name type="scientific">Burkholderia sola</name>
    <dbReference type="NCBI Taxonomy" id="2843302"/>
    <lineage>
        <taxon>Bacteria</taxon>
        <taxon>Pseudomonadati</taxon>
        <taxon>Pseudomonadota</taxon>
        <taxon>Betaproteobacteria</taxon>
        <taxon>Burkholderiales</taxon>
        <taxon>Burkholderiaceae</taxon>
        <taxon>Burkholderia</taxon>
        <taxon>Burkholderia cepacia complex</taxon>
    </lineage>
</organism>
<dbReference type="Gene3D" id="3.30.465.10">
    <property type="match status" value="1"/>
</dbReference>
<reference evidence="4 5" key="1">
    <citation type="submission" date="2024-06" db="EMBL/GenBank/DDBJ databases">
        <title>Burkholderia sola in Mexico.</title>
        <authorList>
            <person name="Estrada P."/>
        </authorList>
    </citation>
    <scope>NUCLEOTIDE SEQUENCE [LARGE SCALE GENOMIC DNA]</scope>
    <source>
        <strain evidence="4 5">CpTa8-5</strain>
    </source>
</reference>
<evidence type="ECO:0000256" key="2">
    <source>
        <dbReference type="ARBA" id="ARBA00022827"/>
    </source>
</evidence>
<feature type="domain" description="FAD-binding PCMH-type" evidence="3">
    <location>
        <begin position="1"/>
        <end position="179"/>
    </location>
</feature>
<dbReference type="GO" id="GO:0019154">
    <property type="term" value="F:glycolate dehydrogenase activity"/>
    <property type="evidence" value="ECO:0007669"/>
    <property type="project" value="UniProtKB-EC"/>
</dbReference>
<dbReference type="RefSeq" id="WP_209924967.1">
    <property type="nucleotide sequence ID" value="NZ_JBEWCH010000004.1"/>
</dbReference>
<dbReference type="Pfam" id="PF01565">
    <property type="entry name" value="FAD_binding_4"/>
    <property type="match status" value="1"/>
</dbReference>
<evidence type="ECO:0000259" key="3">
    <source>
        <dbReference type="PROSITE" id="PS51387"/>
    </source>
</evidence>
<dbReference type="InterPro" id="IPR016164">
    <property type="entry name" value="FAD-linked_Oxase-like_C"/>
</dbReference>
<dbReference type="PROSITE" id="PS51387">
    <property type="entry name" value="FAD_PCMH"/>
    <property type="match status" value="1"/>
</dbReference>
<dbReference type="Proteomes" id="UP001548587">
    <property type="component" value="Unassembled WGS sequence"/>
</dbReference>
<comment type="caution">
    <text evidence="4">The sequence shown here is derived from an EMBL/GenBank/DDBJ whole genome shotgun (WGS) entry which is preliminary data.</text>
</comment>
<proteinExistence type="predicted"/>
<dbReference type="InterPro" id="IPR016169">
    <property type="entry name" value="FAD-bd_PCMH_sub2"/>
</dbReference>
<gene>
    <name evidence="4" type="primary">glcE</name>
    <name evidence="4" type="ORF">ABXL37_08255</name>
</gene>
<dbReference type="EC" id="1.1.99.14" evidence="4"/>
<keyword evidence="4" id="KW-0560">Oxidoreductase</keyword>
<evidence type="ECO:0000313" key="5">
    <source>
        <dbReference type="Proteomes" id="UP001548587"/>
    </source>
</evidence>
<dbReference type="PANTHER" id="PTHR11748:SF103">
    <property type="entry name" value="GLYCOLATE OXIDASE SUBUNIT GLCE"/>
    <property type="match status" value="1"/>
</dbReference>
<dbReference type="SUPFAM" id="SSF55103">
    <property type="entry name" value="FAD-linked oxidases, C-terminal domain"/>
    <property type="match status" value="1"/>
</dbReference>
<dbReference type="NCBIfam" id="NF008439">
    <property type="entry name" value="PRK11282.1"/>
    <property type="match status" value="1"/>
</dbReference>
<keyword evidence="1" id="KW-0285">Flavoprotein</keyword>
<dbReference type="InterPro" id="IPR036318">
    <property type="entry name" value="FAD-bd_PCMH-like_sf"/>
</dbReference>
<evidence type="ECO:0000256" key="1">
    <source>
        <dbReference type="ARBA" id="ARBA00022630"/>
    </source>
</evidence>
<keyword evidence="2" id="KW-0274">FAD</keyword>
<sequence>MRRDIESIESIDDSAALVAQVDAAIHARQPLRIRGAGTKAFVGRPVEGRTLDVRTHRGVVSYDPTELVITARAGTPLADLDAMLDAAGQMLPCEPPSFGGAATVGGMFAAALSGPRRPWAGAVRDFVLGCRVITGHAKHLRFGGEVMKNVAGYDVSRLLAGSFGCLGVVTEVSLKVLPKPRATGDLALTLTASEAVQRAAAWRRAGLPLAGACHADGVLRVRLEGGDGSVKAARDTIGGDRMDDRDDAFWAHLRDLSLPFFDDPRPLWRVSVPAAAPLDALAGAQLVDWGGAQRWLKTDAAPADVQRFAAQCGGHATCYTPGTTAEPFQPLPPALLRVHRQLKAQLDPHTIFNPGRLYADF</sequence>
<dbReference type="InterPro" id="IPR016166">
    <property type="entry name" value="FAD-bd_PCMH"/>
</dbReference>
<name>A0ABV2C685_9BURK</name>